<dbReference type="STRING" id="1403316.PRV_00555"/>
<dbReference type="EMBL" id="CP006771">
    <property type="protein sequence ID" value="AGX88880.1"/>
    <property type="molecule type" value="Genomic_DNA"/>
</dbReference>
<evidence type="ECO:0000256" key="1">
    <source>
        <dbReference type="ARBA" id="ARBA00022475"/>
    </source>
</evidence>
<accession>U5NC63</accession>
<dbReference type="AlphaFoldDB" id="U5NC63"/>
<proteinExistence type="predicted"/>
<dbReference type="InterPro" id="IPR022382">
    <property type="entry name" value="Mycoplasma_peptidase_DUF31"/>
</dbReference>
<dbReference type="HOGENOM" id="CLU_026987_0_0_14"/>
<evidence type="ECO:0000259" key="2">
    <source>
        <dbReference type="Pfam" id="PF01732"/>
    </source>
</evidence>
<feature type="domain" description="DUF31" evidence="2">
    <location>
        <begin position="130"/>
        <end position="491"/>
    </location>
</feature>
<gene>
    <name evidence="3" type="ORF">PRV_00555</name>
</gene>
<protein>
    <recommendedName>
        <fullName evidence="2">DUF31 domain-containing protein</fullName>
    </recommendedName>
</protein>
<dbReference type="InterPro" id="IPR009003">
    <property type="entry name" value="Peptidase_S1_PA"/>
</dbReference>
<dbReference type="OrthoDB" id="393864at2"/>
<dbReference type="Proteomes" id="UP000017119">
    <property type="component" value="Chromosome"/>
</dbReference>
<dbReference type="InterPro" id="IPR022381">
    <property type="entry name" value="Uncharacterised_MG067"/>
</dbReference>
<dbReference type="RefSeq" id="WP_022768958.1">
    <property type="nucleotide sequence ID" value="NC_022575.1"/>
</dbReference>
<evidence type="ECO:0000313" key="4">
    <source>
        <dbReference type="Proteomes" id="UP000017119"/>
    </source>
</evidence>
<dbReference type="SUPFAM" id="SSF50494">
    <property type="entry name" value="Trypsin-like serine proteases"/>
    <property type="match status" value="1"/>
</dbReference>
<keyword evidence="4" id="KW-1185">Reference proteome</keyword>
<dbReference type="PATRIC" id="fig|1403316.3.peg.89"/>
<keyword evidence="1" id="KW-0472">Membrane</keyword>
<evidence type="ECO:0000313" key="3">
    <source>
        <dbReference type="EMBL" id="AGX88880.1"/>
    </source>
</evidence>
<dbReference type="PRINTS" id="PR00840">
    <property type="entry name" value="Y06768FAMILY"/>
</dbReference>
<dbReference type="NCBIfam" id="NF045841">
    <property type="entry name" value="Ig_SerProt_MIP"/>
    <property type="match status" value="1"/>
</dbReference>
<sequence length="560" mass="64757">MAFLPLIINGVKLFLVLGVGLGGHQIYGAMSSGKFVDDGYFYHLDKMSSGGTSVNTNENKVYNAKSTISRGNNYFTQEELKNLTTGYWDFDKDLGFTKRINFMKISHQDTAKEIYKMIKDHTVKLAMPCQSGTGWLLDFELPKDNKTYPTKWFIATNLHVINKFRFKNNPYNTSLPITENSISNHISTRSRNYRYKLDSCEDSILNNKSILNLYTEEDINDRDRENNLYSSLLKTHSGNWSYYRNNPFYQWLGLAPTWDRWKNYDAPRIFTTTVKEPKLVYAAVDFLGPRYTVSGHEIKNNSYFKDFGVLEVNFANERQARFITNKVFEKYYKDNISKTNKKYINFFVPELMSKYDPEKLAKSEDRFFMGGYPGSVADNLSFSMNHKFRIVNESYLDQHYNVIPSESKLTFFRNNGYFPHEYNLLNSQREIIPGHVDMTSVDKVSNASKVSWNGKLLSGWGYNYLIDNAFLGRGASGSMVLNQNGEFLGLYRMFNQGLNYGFIEPVRGNWVIGKDGRIILPGFDLIAGTGSNVSSYRTQLEKYSPEIQTYLKNKKNWKFS</sequence>
<dbReference type="Pfam" id="PF01732">
    <property type="entry name" value="Mycop_pep_DUF31"/>
    <property type="match status" value="1"/>
</dbReference>
<reference evidence="3 4" key="1">
    <citation type="journal article" date="2013" name="Genome Announc.">
        <title>Genome Sequence of Mycoplasma parvum (Formerly Eperythrozoon parvum), a Diminutive Hemoplasma of the Pig.</title>
        <authorList>
            <person name="do Nascimento N.C."/>
            <person name="Dos Santos A.P."/>
            <person name="Chu Y."/>
            <person name="Guimaraes A.M."/>
            <person name="Pagliaro A."/>
            <person name="Messick J.B."/>
        </authorList>
    </citation>
    <scope>NUCLEOTIDE SEQUENCE [LARGE SCALE GENOMIC DNA]</scope>
    <source>
        <strain evidence="3 4">Indiana</strain>
    </source>
</reference>
<keyword evidence="1" id="KW-1003">Cell membrane</keyword>
<name>U5NC63_9MOLU</name>
<organism evidence="3 4">
    <name type="scientific">Mycoplasma parvum str. Indiana</name>
    <dbReference type="NCBI Taxonomy" id="1403316"/>
    <lineage>
        <taxon>Bacteria</taxon>
        <taxon>Bacillati</taxon>
        <taxon>Mycoplasmatota</taxon>
        <taxon>Mollicutes</taxon>
        <taxon>Mycoplasmataceae</taxon>
        <taxon>Mycoplasma</taxon>
    </lineage>
</organism>
<dbReference type="KEGG" id="mpv:PRV_00555"/>